<dbReference type="RefSeq" id="XP_072622538.1">
    <property type="nucleotide sequence ID" value="XM_072766437.1"/>
</dbReference>
<reference evidence="2" key="1">
    <citation type="submission" date="2025-08" db="UniProtKB">
        <authorList>
            <consortium name="RefSeq"/>
        </authorList>
    </citation>
    <scope>IDENTIFICATION</scope>
    <source>
        <tissue evidence="2">Cell line</tissue>
    </source>
</reference>
<keyword evidence="1" id="KW-1185">Reference proteome</keyword>
<proteinExistence type="predicted"/>
<name>A0ABM5B663_VULVU</name>
<protein>
    <submittedName>
        <fullName evidence="2">Uncharacterized protein isoform X3</fullName>
    </submittedName>
</protein>
<sequence length="181" mass="20159">MALRIARVAFVMKKHLNTHLLGKNGGGTWKKACLIGYHETCGVENKHVCIVISYQFQAWRPEPRTTSSYSLVTEAGLLRERPALLIPRCVHLGSCSAPCLVHGSVGVVYPVRRQEEQQWSPGFSFRNHQLGGIHLMEPPESSSLIRHISKLLTEKVHVPHDITEVQDLSGQAHLAISDKTV</sequence>
<dbReference type="Proteomes" id="UP001652641">
    <property type="component" value="Chromosome 8"/>
</dbReference>
<evidence type="ECO:0000313" key="2">
    <source>
        <dbReference type="RefSeq" id="XP_072622538.1"/>
    </source>
</evidence>
<accession>A0ABM5B663</accession>
<dbReference type="GeneID" id="140599936"/>
<evidence type="ECO:0000313" key="1">
    <source>
        <dbReference type="Proteomes" id="UP001652641"/>
    </source>
</evidence>
<organism evidence="1 2">
    <name type="scientific">Vulpes vulpes</name>
    <name type="common">Red fox</name>
    <dbReference type="NCBI Taxonomy" id="9627"/>
    <lineage>
        <taxon>Eukaryota</taxon>
        <taxon>Metazoa</taxon>
        <taxon>Chordata</taxon>
        <taxon>Craniata</taxon>
        <taxon>Vertebrata</taxon>
        <taxon>Euteleostomi</taxon>
        <taxon>Mammalia</taxon>
        <taxon>Eutheria</taxon>
        <taxon>Laurasiatheria</taxon>
        <taxon>Carnivora</taxon>
        <taxon>Caniformia</taxon>
        <taxon>Canidae</taxon>
        <taxon>Vulpes</taxon>
    </lineage>
</organism>
<gene>
    <name evidence="2" type="primary">LOC140599936</name>
</gene>